<comment type="subcellular location">
    <subcellularLocation>
        <location evidence="1 8">Cell outer membrane</location>
        <topology evidence="1 8">Multi-pass membrane protein</topology>
    </subcellularLocation>
</comment>
<feature type="signal peptide" evidence="9">
    <location>
        <begin position="1"/>
        <end position="34"/>
    </location>
</feature>
<keyword evidence="7 8" id="KW-0998">Cell outer membrane</keyword>
<evidence type="ECO:0000256" key="7">
    <source>
        <dbReference type="ARBA" id="ARBA00023237"/>
    </source>
</evidence>
<dbReference type="RefSeq" id="WP_303279472.1">
    <property type="nucleotide sequence ID" value="NZ_JAUOEK010000172.1"/>
</dbReference>
<dbReference type="Pfam" id="PF07715">
    <property type="entry name" value="Plug"/>
    <property type="match status" value="1"/>
</dbReference>
<evidence type="ECO:0000256" key="6">
    <source>
        <dbReference type="ARBA" id="ARBA00023136"/>
    </source>
</evidence>
<dbReference type="Gene3D" id="2.40.170.20">
    <property type="entry name" value="TonB-dependent receptor, beta-barrel domain"/>
    <property type="match status" value="1"/>
</dbReference>
<dbReference type="PROSITE" id="PS52016">
    <property type="entry name" value="TONB_DEPENDENT_REC_3"/>
    <property type="match status" value="1"/>
</dbReference>
<dbReference type="Pfam" id="PF13715">
    <property type="entry name" value="CarbopepD_reg_2"/>
    <property type="match status" value="1"/>
</dbReference>
<feature type="chain" id="PRO_5045330700" evidence="9">
    <location>
        <begin position="35"/>
        <end position="1090"/>
    </location>
</feature>
<accession>A0ABT8WF43</accession>
<dbReference type="InterPro" id="IPR012910">
    <property type="entry name" value="Plug_dom"/>
</dbReference>
<gene>
    <name evidence="11" type="ORF">Q4Q35_18315</name>
</gene>
<keyword evidence="4 8" id="KW-0812">Transmembrane</keyword>
<evidence type="ECO:0000256" key="3">
    <source>
        <dbReference type="ARBA" id="ARBA00022452"/>
    </source>
</evidence>
<keyword evidence="12" id="KW-1185">Reference proteome</keyword>
<dbReference type="SUPFAM" id="SSF49464">
    <property type="entry name" value="Carboxypeptidase regulatory domain-like"/>
    <property type="match status" value="1"/>
</dbReference>
<dbReference type="Gene3D" id="2.60.40.1120">
    <property type="entry name" value="Carboxypeptidase-like, regulatory domain"/>
    <property type="match status" value="1"/>
</dbReference>
<keyword evidence="6 8" id="KW-0472">Membrane</keyword>
<evidence type="ECO:0000313" key="12">
    <source>
        <dbReference type="Proteomes" id="UP001176883"/>
    </source>
</evidence>
<dbReference type="PANTHER" id="PTHR30069:SF29">
    <property type="entry name" value="HEMOGLOBIN AND HEMOGLOBIN-HAPTOGLOBIN-BINDING PROTEIN 1-RELATED"/>
    <property type="match status" value="1"/>
</dbReference>
<proteinExistence type="inferred from homology"/>
<reference evidence="11" key="1">
    <citation type="submission" date="2023-07" db="EMBL/GenBank/DDBJ databases">
        <title>Two novel species in the genus Flavivirga.</title>
        <authorList>
            <person name="Kwon K."/>
        </authorList>
    </citation>
    <scope>NUCLEOTIDE SEQUENCE</scope>
    <source>
        <strain evidence="11">KCTC 52353</strain>
    </source>
</reference>
<dbReference type="Proteomes" id="UP001176883">
    <property type="component" value="Unassembled WGS sequence"/>
</dbReference>
<evidence type="ECO:0000256" key="9">
    <source>
        <dbReference type="SAM" id="SignalP"/>
    </source>
</evidence>
<sequence length="1090" mass="118511">MTKLRHNQLTLKLLARLFGIVGFLFCSTFTQVHAATITSSLEKPISNLDIEQNITITGIVVSSDDNMGIPGVNVIVKGSSTGAVTDFDGKYSINAPSSNSILVFSYLGFVTQEITVGSNTSINVTLQPDLTTLDEVVVVGFGERRKESLTGAVEQVKSDVFEDRAVTNVALALQGQSPGLVVSRTSSRPGNEGVSLQIRGTTSINGGSPLIVIDGAPAFDNSEFYQMNPDDIESISILKDGSASIYGSRAANGVILVTTKKGKGKMKIEFNSMIRTNFIGLRAPFGNMQEYGQLWLDAAEQDTTPTYGGWGEDTIRAFADGVTGFVQTNRPGQGYNGLMYVAPSDRFNELYGSNTGHQQSLSLSGSSDQARYRLSFGLSESEGALKTAYDGIKQYSVRLNTDFDISEKITFGTNISLQQNVTSSPSSGFGRGLVGQDPPLFPSKNAQGQWYANFGNAGGTNSIAATTDGGRNNITENIAKVSLNLKYDLGHGFSANANATYNHVNSRQDITTINVLVHNWNGELANNSINGSPSIEARHITKSYQTYGGFLNYEKSIGKHNIQAMVGMTAEKSEFQGLSGRRTGFVDEGVYDILVALGQQTNGGANNNRQRGQDHEGLYSYLSRINYDYQEKYLVELVGRRDGSSRFAPGFKFNNYGSASVGWNVHKEQFMESFEALSNLKIRASFGSSGNQVGIGQYDYISTIGTGTEFFGDGVALSPTAFVNGLTTTTRTWENVEMKNIGIDFGLFNNKLTGTFETYERKNKGMLVNVTYPLVLGATPPKTNDGTLKTTGWEAILNWKDTKGNFSYNIGVNMSDSNNTLVNIAGGSLIQAGLRPQVEGYPLNSYFVWETDGLFQTQAEVDAYNAQYAGSGSEVPTGANAIRIGDTRKVDLDRNGVINDQNGDDPNEKGQGDVKFAGDAQAHYVFGINLGAKYKGFDFTAFFQGALKQNVIRGGISAAPFLRNWPNLTTAYNGKTWTPENTGATYPRLTAQQGLANWNWGNTDVFLQNNRYIRLKNIVIGYSLPSKVLEKLNMDKIRIYFSGNDLFEFSSLVDGYDPEDGNVPTTTNANVQRSVYPFQRTLAFGVNLAF</sequence>
<evidence type="ECO:0000256" key="2">
    <source>
        <dbReference type="ARBA" id="ARBA00022448"/>
    </source>
</evidence>
<dbReference type="InterPro" id="IPR036942">
    <property type="entry name" value="Beta-barrel_TonB_sf"/>
</dbReference>
<evidence type="ECO:0000256" key="8">
    <source>
        <dbReference type="PROSITE-ProRule" id="PRU01360"/>
    </source>
</evidence>
<dbReference type="EMBL" id="JAUOEK010000172">
    <property type="protein sequence ID" value="MDO5971760.1"/>
    <property type="molecule type" value="Genomic_DNA"/>
</dbReference>
<dbReference type="InterPro" id="IPR008969">
    <property type="entry name" value="CarboxyPept-like_regulatory"/>
</dbReference>
<evidence type="ECO:0000259" key="10">
    <source>
        <dbReference type="Pfam" id="PF07715"/>
    </source>
</evidence>
<keyword evidence="3 8" id="KW-1134">Transmembrane beta strand</keyword>
<dbReference type="NCBIfam" id="TIGR04057">
    <property type="entry name" value="SusC_RagA_signa"/>
    <property type="match status" value="1"/>
</dbReference>
<dbReference type="InterPro" id="IPR023997">
    <property type="entry name" value="TonB-dep_OMP_SusC/RagA_CS"/>
</dbReference>
<name>A0ABT8WF43_9FLAO</name>
<dbReference type="InterPro" id="IPR023996">
    <property type="entry name" value="TonB-dep_OMP_SusC/RagA"/>
</dbReference>
<comment type="caution">
    <text evidence="11">The sequence shown here is derived from an EMBL/GenBank/DDBJ whole genome shotgun (WGS) entry which is preliminary data.</text>
</comment>
<dbReference type="PANTHER" id="PTHR30069">
    <property type="entry name" value="TONB-DEPENDENT OUTER MEMBRANE RECEPTOR"/>
    <property type="match status" value="1"/>
</dbReference>
<dbReference type="InterPro" id="IPR037066">
    <property type="entry name" value="Plug_dom_sf"/>
</dbReference>
<feature type="domain" description="TonB-dependent receptor plug" evidence="10">
    <location>
        <begin position="146"/>
        <end position="254"/>
    </location>
</feature>
<evidence type="ECO:0000256" key="4">
    <source>
        <dbReference type="ARBA" id="ARBA00022692"/>
    </source>
</evidence>
<dbReference type="SUPFAM" id="SSF56935">
    <property type="entry name" value="Porins"/>
    <property type="match status" value="1"/>
</dbReference>
<dbReference type="Gene3D" id="2.170.130.10">
    <property type="entry name" value="TonB-dependent receptor, plug domain"/>
    <property type="match status" value="1"/>
</dbReference>
<evidence type="ECO:0000313" key="11">
    <source>
        <dbReference type="EMBL" id="MDO5971760.1"/>
    </source>
</evidence>
<keyword evidence="5 9" id="KW-0732">Signal</keyword>
<evidence type="ECO:0000256" key="5">
    <source>
        <dbReference type="ARBA" id="ARBA00022729"/>
    </source>
</evidence>
<keyword evidence="2 8" id="KW-0813">Transport</keyword>
<evidence type="ECO:0000256" key="1">
    <source>
        <dbReference type="ARBA" id="ARBA00004571"/>
    </source>
</evidence>
<comment type="similarity">
    <text evidence="8">Belongs to the TonB-dependent receptor family.</text>
</comment>
<protein>
    <submittedName>
        <fullName evidence="11">SusC/RagA family TonB-linked outer membrane protein</fullName>
    </submittedName>
</protein>
<organism evidence="11 12">
    <name type="scientific">Flavivirga aquimarina</name>
    <dbReference type="NCBI Taxonomy" id="2027862"/>
    <lineage>
        <taxon>Bacteria</taxon>
        <taxon>Pseudomonadati</taxon>
        <taxon>Bacteroidota</taxon>
        <taxon>Flavobacteriia</taxon>
        <taxon>Flavobacteriales</taxon>
        <taxon>Flavobacteriaceae</taxon>
        <taxon>Flavivirga</taxon>
    </lineage>
</organism>
<dbReference type="InterPro" id="IPR039426">
    <property type="entry name" value="TonB-dep_rcpt-like"/>
</dbReference>
<dbReference type="NCBIfam" id="TIGR04056">
    <property type="entry name" value="OMP_RagA_SusC"/>
    <property type="match status" value="1"/>
</dbReference>